<evidence type="ECO:0000313" key="2">
    <source>
        <dbReference type="EMBL" id="EKE28287.1"/>
    </source>
</evidence>
<dbReference type="PROSITE" id="PS51459">
    <property type="entry name" value="FIDO"/>
    <property type="match status" value="1"/>
</dbReference>
<dbReference type="Gene3D" id="1.10.3290.10">
    <property type="entry name" value="Fido-like domain"/>
    <property type="match status" value="1"/>
</dbReference>
<dbReference type="AlphaFoldDB" id="K2G206"/>
<accession>K2G206</accession>
<name>K2G206_9BACT</name>
<evidence type="ECO:0000259" key="1">
    <source>
        <dbReference type="PROSITE" id="PS51459"/>
    </source>
</evidence>
<dbReference type="InterPro" id="IPR003812">
    <property type="entry name" value="Fido"/>
</dbReference>
<dbReference type="SUPFAM" id="SSF140931">
    <property type="entry name" value="Fic-like"/>
    <property type="match status" value="1"/>
</dbReference>
<comment type="caution">
    <text evidence="2">The sequence shown here is derived from an EMBL/GenBank/DDBJ whole genome shotgun (WGS) entry which is preliminary data.</text>
</comment>
<sequence>MKRLTTPDKLLEYLNKYSPSSYTNIKGYFWDINESTLIRNLNKLIKEWRIIKTKEGKNTNYQVIWINYALEYLKKDFFERPTKKYNFDFLWKYIPNETSFLWERYLKIKESYDKLWFLSTYDYKTNIRWIENLLIDISFSSSKLEWNTYSYLDTEVLIKYNQEAEWKTQFESQMILNHKNAIKYIIDNRNDILYIKQVFSIIHNLLAKWLLIEDYLWTIRSNEVKIGWSTYIPLDNKFQLEEQLEIFLDKLQAIKNPFEQSLFILVFIPYFQLFMDINKRTSRIASNIPLIKNWLPPFSLLQINDRDYINSILAIYELNDVSLMADIFVENYLKNMNRYV</sequence>
<gene>
    <name evidence="2" type="ORF">ACD_3C00083G0026</name>
</gene>
<feature type="domain" description="Fido" evidence="1">
    <location>
        <begin position="194"/>
        <end position="330"/>
    </location>
</feature>
<protein>
    <recommendedName>
        <fullName evidence="1">Fido domain-containing protein</fullName>
    </recommendedName>
</protein>
<organism evidence="2">
    <name type="scientific">uncultured bacterium</name>
    <name type="common">gcode 4</name>
    <dbReference type="NCBI Taxonomy" id="1234023"/>
    <lineage>
        <taxon>Bacteria</taxon>
        <taxon>environmental samples</taxon>
    </lineage>
</organism>
<dbReference type="EMBL" id="AMFJ01000357">
    <property type="protein sequence ID" value="EKE28287.1"/>
    <property type="molecule type" value="Genomic_DNA"/>
</dbReference>
<proteinExistence type="predicted"/>
<reference evidence="2" key="1">
    <citation type="journal article" date="2012" name="Science">
        <title>Fermentation, hydrogen, and sulfur metabolism in multiple uncultivated bacterial phyla.</title>
        <authorList>
            <person name="Wrighton K.C."/>
            <person name="Thomas B.C."/>
            <person name="Sharon I."/>
            <person name="Miller C.S."/>
            <person name="Castelle C.J."/>
            <person name="VerBerkmoes N.C."/>
            <person name="Wilkins M.J."/>
            <person name="Hettich R.L."/>
            <person name="Lipton M.S."/>
            <person name="Williams K.H."/>
            <person name="Long P.E."/>
            <person name="Banfield J.F."/>
        </authorList>
    </citation>
    <scope>NUCLEOTIDE SEQUENCE [LARGE SCALE GENOMIC DNA]</scope>
</reference>
<dbReference type="InterPro" id="IPR036597">
    <property type="entry name" value="Fido-like_dom_sf"/>
</dbReference>